<dbReference type="Proteomes" id="UP001589575">
    <property type="component" value="Unassembled WGS sequence"/>
</dbReference>
<comment type="caution">
    <text evidence="2">The sequence shown here is derived from an EMBL/GenBank/DDBJ whole genome shotgun (WGS) entry which is preliminary data.</text>
</comment>
<keyword evidence="3" id="KW-1185">Reference proteome</keyword>
<protein>
    <submittedName>
        <fullName evidence="2">Uncharacterized protein</fullName>
    </submittedName>
</protein>
<organism evidence="2 3">
    <name type="scientific">Citricoccus parietis</name>
    <dbReference type="NCBI Taxonomy" id="592307"/>
    <lineage>
        <taxon>Bacteria</taxon>
        <taxon>Bacillati</taxon>
        <taxon>Actinomycetota</taxon>
        <taxon>Actinomycetes</taxon>
        <taxon>Micrococcales</taxon>
        <taxon>Micrococcaceae</taxon>
        <taxon>Citricoccus</taxon>
    </lineage>
</organism>
<dbReference type="EMBL" id="JBHMFI010000002">
    <property type="protein sequence ID" value="MFB9074561.1"/>
    <property type="molecule type" value="Genomic_DNA"/>
</dbReference>
<gene>
    <name evidence="2" type="ORF">ACFFX0_26570</name>
</gene>
<proteinExistence type="predicted"/>
<name>A0ABV5G6I0_9MICC</name>
<evidence type="ECO:0000313" key="3">
    <source>
        <dbReference type="Proteomes" id="UP001589575"/>
    </source>
</evidence>
<evidence type="ECO:0000313" key="2">
    <source>
        <dbReference type="EMBL" id="MFB9074561.1"/>
    </source>
</evidence>
<reference evidence="2 3" key="1">
    <citation type="submission" date="2024-09" db="EMBL/GenBank/DDBJ databases">
        <authorList>
            <person name="Sun Q."/>
            <person name="Mori K."/>
        </authorList>
    </citation>
    <scope>NUCLEOTIDE SEQUENCE [LARGE SCALE GENOMIC DNA]</scope>
    <source>
        <strain evidence="2 3">CCM 7609</strain>
    </source>
</reference>
<feature type="compositionally biased region" description="Low complexity" evidence="1">
    <location>
        <begin position="17"/>
        <end position="28"/>
    </location>
</feature>
<feature type="region of interest" description="Disordered" evidence="1">
    <location>
        <begin position="1"/>
        <end position="40"/>
    </location>
</feature>
<sequence length="133" mass="12775">MPSDVAAPGLADDQHRAQAQGQQATTEQPDQSARDTGAGQCGLSAVRGAGTAPVVGSAGVHLVDDAGLAIAAVTIVAAGVLTGFAAGCDVPASGALVAGARGRFRIAAGTPVLITGVLAPVARDLGARVLTLG</sequence>
<evidence type="ECO:0000256" key="1">
    <source>
        <dbReference type="SAM" id="MobiDB-lite"/>
    </source>
</evidence>
<accession>A0ABV5G6I0</accession>